<feature type="binding site" evidence="2">
    <location>
        <position position="77"/>
    </location>
    <ligand>
        <name>substrate</name>
    </ligand>
</feature>
<dbReference type="EC" id="2.5.1.-" evidence="2"/>
<organism evidence="3 4">
    <name type="scientific">Streptococcus gallinaceus</name>
    <dbReference type="NCBI Taxonomy" id="165758"/>
    <lineage>
        <taxon>Bacteria</taxon>
        <taxon>Bacillati</taxon>
        <taxon>Bacillota</taxon>
        <taxon>Bacilli</taxon>
        <taxon>Lactobacillales</taxon>
        <taxon>Streptococcaceae</taxon>
        <taxon>Streptococcus</taxon>
    </lineage>
</organism>
<accession>A0ABV2JN38</accession>
<keyword evidence="2" id="KW-0460">Magnesium</keyword>
<dbReference type="InterPro" id="IPR036424">
    <property type="entry name" value="UPP_synth-like_sf"/>
</dbReference>
<dbReference type="HAMAP" id="MF_01139">
    <property type="entry name" value="ISPT"/>
    <property type="match status" value="1"/>
</dbReference>
<dbReference type="CDD" id="cd00475">
    <property type="entry name" value="Cis_IPPS"/>
    <property type="match status" value="1"/>
</dbReference>
<feature type="binding site" evidence="2">
    <location>
        <position position="219"/>
    </location>
    <ligand>
        <name>Mg(2+)</name>
        <dbReference type="ChEBI" id="CHEBI:18420"/>
    </ligand>
</feature>
<gene>
    <name evidence="3" type="ORF">ABID27_002016</name>
</gene>
<feature type="binding site" evidence="2">
    <location>
        <position position="33"/>
    </location>
    <ligand>
        <name>substrate</name>
    </ligand>
</feature>
<dbReference type="SUPFAM" id="SSF64005">
    <property type="entry name" value="Undecaprenyl diphosphate synthase"/>
    <property type="match status" value="1"/>
</dbReference>
<protein>
    <recommendedName>
        <fullName evidence="2">Isoprenyl transferase</fullName>
        <ecNumber evidence="2">2.5.1.-</ecNumber>
    </recommendedName>
</protein>
<dbReference type="PANTHER" id="PTHR10291">
    <property type="entry name" value="DEHYDRODOLICHYL DIPHOSPHATE SYNTHASE FAMILY MEMBER"/>
    <property type="match status" value="1"/>
</dbReference>
<feature type="binding site" evidence="2">
    <location>
        <position position="79"/>
    </location>
    <ligand>
        <name>substrate</name>
    </ligand>
</feature>
<evidence type="ECO:0000313" key="3">
    <source>
        <dbReference type="EMBL" id="MET3645351.1"/>
    </source>
</evidence>
<keyword evidence="2" id="KW-0479">Metal-binding</keyword>
<feature type="active site" evidence="2">
    <location>
        <position position="28"/>
    </location>
</feature>
<dbReference type="PANTHER" id="PTHR10291:SF0">
    <property type="entry name" value="DEHYDRODOLICHYL DIPHOSPHATE SYNTHASE 2"/>
    <property type="match status" value="1"/>
</dbReference>
<feature type="binding site" evidence="2">
    <location>
        <position position="200"/>
    </location>
    <ligand>
        <name>substrate</name>
    </ligand>
</feature>
<dbReference type="NCBIfam" id="NF011405">
    <property type="entry name" value="PRK14830.1"/>
    <property type="match status" value="1"/>
</dbReference>
<feature type="binding site" evidence="2">
    <location>
        <begin position="73"/>
        <end position="75"/>
    </location>
    <ligand>
        <name>substrate</name>
    </ligand>
</feature>
<comment type="subunit">
    <text evidence="2">Homodimer.</text>
</comment>
<comment type="similarity">
    <text evidence="2">Belongs to the UPP synthase family.</text>
</comment>
<keyword evidence="1 2" id="KW-0808">Transferase</keyword>
<comment type="caution">
    <text evidence="3">The sequence shown here is derived from an EMBL/GenBank/DDBJ whole genome shotgun (WGS) entry which is preliminary data.</text>
</comment>
<dbReference type="RefSeq" id="WP_253366379.1">
    <property type="nucleotide sequence ID" value="NZ_JALJXU010000012.1"/>
</dbReference>
<feature type="binding site" evidence="2">
    <location>
        <begin position="29"/>
        <end position="32"/>
    </location>
    <ligand>
        <name>substrate</name>
    </ligand>
</feature>
<sequence>MFTFGFNKKKEKIRAALEVPKHIAIIMDGNGRWAKKRLQPRVMGHKAGMDALQIVTKAASDMGVRVLTVYAFSTENWTRPEKEVKFIMNLPVEFYDKYVPELHANNVKIQMIGDHCRLPEATKDALFKAEEKTKHNTGLILNFALNYGGRDELAQAMRMIAQDILDAKFNPGDIDEKVIADYLYTGVLPAKYRDPDLVIRTSGELRLSNFLPWQTAYSELYFTDIAWPDFDEKALQAAILEYNRRHRRFGGI</sequence>
<feature type="active site" description="Proton acceptor" evidence="2">
    <location>
        <position position="76"/>
    </location>
</feature>
<comment type="cofactor">
    <cofactor evidence="2">
        <name>Mg(2+)</name>
        <dbReference type="ChEBI" id="CHEBI:18420"/>
    </cofactor>
    <text evidence="2">Binds 2 magnesium ions per subunit.</text>
</comment>
<proteinExistence type="inferred from homology"/>
<feature type="binding site" evidence="2">
    <location>
        <position position="41"/>
    </location>
    <ligand>
        <name>substrate</name>
    </ligand>
</feature>
<dbReference type="InterPro" id="IPR018520">
    <property type="entry name" value="UPP_synth-like_CS"/>
</dbReference>
<dbReference type="Proteomes" id="UP001549055">
    <property type="component" value="Unassembled WGS sequence"/>
</dbReference>
<dbReference type="Gene3D" id="3.40.1180.10">
    <property type="entry name" value="Decaprenyl diphosphate synthase-like"/>
    <property type="match status" value="1"/>
</dbReference>
<comment type="function">
    <text evidence="2">Catalyzes the condensation of isopentenyl diphosphate (IPP) with allylic pyrophosphates generating different type of terpenoids.</text>
</comment>
<dbReference type="EMBL" id="JBEPMK010000010">
    <property type="protein sequence ID" value="MET3645351.1"/>
    <property type="molecule type" value="Genomic_DNA"/>
</dbReference>
<dbReference type="InterPro" id="IPR001441">
    <property type="entry name" value="UPP_synth-like"/>
</dbReference>
<keyword evidence="4" id="KW-1185">Reference proteome</keyword>
<dbReference type="Pfam" id="PF01255">
    <property type="entry name" value="Prenyltransf"/>
    <property type="match status" value="1"/>
</dbReference>
<evidence type="ECO:0000256" key="2">
    <source>
        <dbReference type="HAMAP-Rule" id="MF_01139"/>
    </source>
</evidence>
<evidence type="ECO:0000313" key="4">
    <source>
        <dbReference type="Proteomes" id="UP001549055"/>
    </source>
</evidence>
<feature type="binding site" evidence="2">
    <location>
        <position position="28"/>
    </location>
    <ligand>
        <name>Mg(2+)</name>
        <dbReference type="ChEBI" id="CHEBI:18420"/>
    </ligand>
</feature>
<reference evidence="3 4" key="1">
    <citation type="submission" date="2024-06" db="EMBL/GenBank/DDBJ databases">
        <title>Genomic Encyclopedia of Type Strains, Phase IV (KMG-IV): sequencing the most valuable type-strain genomes for metagenomic binning, comparative biology and taxonomic classification.</title>
        <authorList>
            <person name="Goeker M."/>
        </authorList>
    </citation>
    <scope>NUCLEOTIDE SEQUENCE [LARGE SCALE GENOMIC DNA]</scope>
    <source>
        <strain evidence="3 4">DSM 15349</strain>
    </source>
</reference>
<dbReference type="NCBIfam" id="TIGR00055">
    <property type="entry name" value="uppS"/>
    <property type="match status" value="1"/>
</dbReference>
<dbReference type="GO" id="GO:0008834">
    <property type="term" value="F:ditrans,polycis-undecaprenyl-diphosphate synthase [(2E,6E)-farnesyl-diphosphate specific] activity"/>
    <property type="evidence" value="ECO:0007669"/>
    <property type="project" value="UniProtKB-EC"/>
</dbReference>
<evidence type="ECO:0000256" key="1">
    <source>
        <dbReference type="ARBA" id="ARBA00022679"/>
    </source>
</evidence>
<feature type="binding site" evidence="2">
    <location>
        <position position="45"/>
    </location>
    <ligand>
        <name>substrate</name>
    </ligand>
</feature>
<name>A0ABV2JN38_9STRE</name>
<dbReference type="PROSITE" id="PS01066">
    <property type="entry name" value="UPP_SYNTHASE"/>
    <property type="match status" value="1"/>
</dbReference>
<feature type="binding site" evidence="2">
    <location>
        <begin position="206"/>
        <end position="208"/>
    </location>
    <ligand>
        <name>substrate</name>
    </ligand>
</feature>